<keyword evidence="4" id="KW-1185">Reference proteome</keyword>
<feature type="signal peptide" evidence="2">
    <location>
        <begin position="1"/>
        <end position="15"/>
    </location>
</feature>
<keyword evidence="1" id="KW-1133">Transmembrane helix</keyword>
<sequence>MRLKALAVLAATASALQFNGWYSCSQTTFWRAPSRGRRLVESLAPFADQASVPTTAQCGQYLLPLCHPHVCNSTLKLPVFVKRLPAMHPDTAKVLWVLQGGPGASAVNMEPLMVELYERFRRRVTVMTMDHRGTGRSGRLQCEAAQAMTSGSPLGPGVSLEELPDCLRDINNVYEGHAAGFSVTSAALDILSVVEGYQAQQEVYLYAVSYGTLWVERVIAVQNSDRTRGGSIRGYILDGIVPHSGSARLYFNNWDRNMAAVGWDFLGLCVSDAFCATKFRSTTLQSAVLQLYTDVDANSTACADFVTTTMGGVDGLKTTFGIFLMQSTLRLLIPMVVYRLQRCLCDDVEVLARVWASLRARGVFQTATQEVDLDSELLYSTIAYSELWEKTPAPPTFASIYNQFKTGVMGLQEFTQFPEYCIYTGDGSDDCREFITSGVTFTYPLDMYANMRLRIPPMTSVLMMNGGLDPQTPLWAARQQLQEFQGKRKKLIEFPVAPHGITYTTWTTTEQKSTCGAELILSYVNVGGNLGALDTSCTSRTRPLSFKLWAALGQLLATVDDLYDGVPANRSFNDSSSALLNATITNASDIAVISPTPQVASVSSGQDTPSSSSIGYALAGVFASLLVLTGAAAVTFYTQARKLRKLHHELQDEV</sequence>
<evidence type="ECO:0000313" key="3">
    <source>
        <dbReference type="EMBL" id="OQR94655.1"/>
    </source>
</evidence>
<dbReference type="AlphaFoldDB" id="A0A1V9Z9H1"/>
<dbReference type="OrthoDB" id="425534at2759"/>
<dbReference type="SUPFAM" id="SSF53474">
    <property type="entry name" value="alpha/beta-Hydrolases"/>
    <property type="match status" value="1"/>
</dbReference>
<dbReference type="Gene3D" id="3.40.50.1820">
    <property type="entry name" value="alpha/beta hydrolase"/>
    <property type="match status" value="1"/>
</dbReference>
<protein>
    <submittedName>
        <fullName evidence="3">Serine protease family S33</fullName>
    </submittedName>
</protein>
<dbReference type="STRING" id="1202772.A0A1V9Z9H1"/>
<evidence type="ECO:0000313" key="4">
    <source>
        <dbReference type="Proteomes" id="UP000243579"/>
    </source>
</evidence>
<feature type="transmembrane region" description="Helical" evidence="1">
    <location>
        <begin position="614"/>
        <end position="637"/>
    </location>
</feature>
<dbReference type="EMBL" id="JNBR01000355">
    <property type="protein sequence ID" value="OQR94655.1"/>
    <property type="molecule type" value="Genomic_DNA"/>
</dbReference>
<reference evidence="3 4" key="1">
    <citation type="journal article" date="2014" name="Genome Biol. Evol.">
        <title>The secreted proteins of Achlya hypogyna and Thraustotheca clavata identify the ancestral oomycete secretome and reveal gene acquisitions by horizontal gene transfer.</title>
        <authorList>
            <person name="Misner I."/>
            <person name="Blouin N."/>
            <person name="Leonard G."/>
            <person name="Richards T.A."/>
            <person name="Lane C.E."/>
        </authorList>
    </citation>
    <scope>NUCLEOTIDE SEQUENCE [LARGE SCALE GENOMIC DNA]</scope>
    <source>
        <strain evidence="3 4">ATCC 48635</strain>
    </source>
</reference>
<proteinExistence type="predicted"/>
<gene>
    <name evidence="3" type="ORF">ACHHYP_01019</name>
</gene>
<feature type="chain" id="PRO_5012348054" evidence="2">
    <location>
        <begin position="16"/>
        <end position="654"/>
    </location>
</feature>
<organism evidence="3 4">
    <name type="scientific">Achlya hypogyna</name>
    <name type="common">Oomycete</name>
    <name type="synonym">Protoachlya hypogyna</name>
    <dbReference type="NCBI Taxonomy" id="1202772"/>
    <lineage>
        <taxon>Eukaryota</taxon>
        <taxon>Sar</taxon>
        <taxon>Stramenopiles</taxon>
        <taxon>Oomycota</taxon>
        <taxon>Saprolegniomycetes</taxon>
        <taxon>Saprolegniales</taxon>
        <taxon>Achlyaceae</taxon>
        <taxon>Achlya</taxon>
    </lineage>
</organism>
<keyword evidence="1" id="KW-0472">Membrane</keyword>
<evidence type="ECO:0000256" key="1">
    <source>
        <dbReference type="SAM" id="Phobius"/>
    </source>
</evidence>
<evidence type="ECO:0000256" key="2">
    <source>
        <dbReference type="SAM" id="SignalP"/>
    </source>
</evidence>
<keyword evidence="3" id="KW-0645">Protease</keyword>
<dbReference type="GO" id="GO:0008233">
    <property type="term" value="F:peptidase activity"/>
    <property type="evidence" value="ECO:0007669"/>
    <property type="project" value="UniProtKB-KW"/>
</dbReference>
<dbReference type="Proteomes" id="UP000243579">
    <property type="component" value="Unassembled WGS sequence"/>
</dbReference>
<dbReference type="GO" id="GO:0006508">
    <property type="term" value="P:proteolysis"/>
    <property type="evidence" value="ECO:0007669"/>
    <property type="project" value="UniProtKB-KW"/>
</dbReference>
<keyword evidence="1" id="KW-0812">Transmembrane</keyword>
<name>A0A1V9Z9H1_ACHHY</name>
<accession>A0A1V9Z9H1</accession>
<comment type="caution">
    <text evidence="3">The sequence shown here is derived from an EMBL/GenBank/DDBJ whole genome shotgun (WGS) entry which is preliminary data.</text>
</comment>
<dbReference type="PROSITE" id="PS51257">
    <property type="entry name" value="PROKAR_LIPOPROTEIN"/>
    <property type="match status" value="1"/>
</dbReference>
<keyword evidence="2" id="KW-0732">Signal</keyword>
<keyword evidence="3" id="KW-0378">Hydrolase</keyword>
<dbReference type="InterPro" id="IPR029058">
    <property type="entry name" value="AB_hydrolase_fold"/>
</dbReference>